<protein>
    <submittedName>
        <fullName evidence="1">Uncharacterized protein</fullName>
    </submittedName>
</protein>
<proteinExistence type="predicted"/>
<name>A0A080M1I2_9PROT</name>
<dbReference type="AlphaFoldDB" id="A0A080M1I2"/>
<comment type="caution">
    <text evidence="1">The sequence shown here is derived from an EMBL/GenBank/DDBJ whole genome shotgun (WGS) entry which is preliminary data.</text>
</comment>
<dbReference type="EMBL" id="JDST02000111">
    <property type="protein sequence ID" value="KFB74966.1"/>
    <property type="molecule type" value="Genomic_DNA"/>
</dbReference>
<dbReference type="STRING" id="1453999.AW06_004022"/>
<evidence type="ECO:0000313" key="2">
    <source>
        <dbReference type="Proteomes" id="UP000021315"/>
    </source>
</evidence>
<keyword evidence="2" id="KW-1185">Reference proteome</keyword>
<sequence>MPALSSFAVFFSQSPSFLDSQVRMQKQLGRNNASSLFGVYEIPCDHQIRNLLDRVPPETVYPVMAEMGDALYQQGYYEWVGDFERNDPLGRVVQVRRVGKKQTPIATLIKCPCVTRTRP</sequence>
<dbReference type="Proteomes" id="UP000021315">
    <property type="component" value="Unassembled WGS sequence"/>
</dbReference>
<evidence type="ECO:0000313" key="1">
    <source>
        <dbReference type="EMBL" id="KFB74966.1"/>
    </source>
</evidence>
<gene>
    <name evidence="1" type="ORF">AW06_004022</name>
</gene>
<reference evidence="1" key="1">
    <citation type="submission" date="2014-02" db="EMBL/GenBank/DDBJ databases">
        <title>Expanding our view of genomic diversity in Candidatus Accumulibacter clades.</title>
        <authorList>
            <person name="Skennerton C.T."/>
            <person name="Barr J.J."/>
            <person name="Slater F.R."/>
            <person name="Bond P.L."/>
            <person name="Tyson G.W."/>
        </authorList>
    </citation>
    <scope>NUCLEOTIDE SEQUENCE [LARGE SCALE GENOMIC DNA]</scope>
</reference>
<accession>A0A080M1I2</accession>
<organism evidence="1 2">
    <name type="scientific">Candidatus Accumulibacter cognatus</name>
    <dbReference type="NCBI Taxonomy" id="2954383"/>
    <lineage>
        <taxon>Bacteria</taxon>
        <taxon>Pseudomonadati</taxon>
        <taxon>Pseudomonadota</taxon>
        <taxon>Betaproteobacteria</taxon>
        <taxon>Candidatus Accumulibacter</taxon>
    </lineage>
</organism>